<sequence>MDDFEKAVLFSFDQTGAVDLGLKARAQGYLDDIRRNPDSWRLCLARFPSSGYVEVKFWCLQTLHESVKATYTSQPPESRLQMKQTLMEWLRQIGTADLPPFLRNKLAQIIVSLVQIEYPSEWPSFFHDLLGMLSKGPPLVDMFCRIMTAVDEDVISLEINRPQEEVKQSMQLKDAMRETCIKDVADAWTGLVAAYHAVQPDLTVSVLAVVQRYVSWIDISLVANDKFMPLLFSVMGTSSEWLRGAVVDVVTEVVGKRMEAVPKLALIQGLGIIPTCCRWATSPPYQDDQLELGQKFARLLNALATELLESWKKVDNQVTSLQAVGLAVNAEASKEAAAACDAAQRLLDDLFPAILATLQSPVEGVPMTIMPFLLAYVNKLKRAPSLTQPMVQHLKDTMEALASCASFPSEAALLGDSDQDDDNVGGGAGAALDEDDEVAQLSRRTELFTLFRNIVKLMPEQAYSFVEAQLQGIVTQSSAGYQEVEVAISLLYQLGEGASEETLKAETGAVGRLALGLMQSDIPCTSHRLVAISLMEAYMRYARVLQSEPGQACLPRVLGIFLGSCGIGHPDEGVSTRACYLFSRLVKQVRGNLVSRPGLTHSILTSLQPHLARIATDPPAGMGTQKTPSAVRPHHAGETSATDDRLYTFEAVGQLLGQEELDAEEQLAYLSALLQPLLSQIDSNLPGGGRMLNGGAASGGSQDRTVLLVMQALEAVTRLSKGLPSALITRTRPKLGALLMEATEKAQRIPQLLPGNKPLRARYISFLHRMVECLGASLMGYLPAALDALMQPGADAQDMCEVIILLNQLMIRYKDTLQPLLLEALPVCLKLVHALLPSEWDWSGRNFTSPATSGTGRPTGTATGASTEDTRERSELQRTYYILLHTLSYNGLSSILVQTQPPLLDTALEALVRGAAAHVEPATRRTCVQVLRQLVTNMGVSEGSRRYLEQRVAGEVCIKGLFQGGLDARDASTVTLLLDIAQLLKLLYEKCGDGLLTYLGREVLPSLGAAPALQEQLAQHVRSSDAKQLKTWLRDIMQQASGLPVTSSAASRQKAMAASAANGAMLS</sequence>
<dbReference type="GO" id="GO:0000049">
    <property type="term" value="F:tRNA binding"/>
    <property type="evidence" value="ECO:0007669"/>
    <property type="project" value="UniProtKB-UniRule"/>
</dbReference>
<dbReference type="GO" id="GO:0005643">
    <property type="term" value="C:nuclear pore"/>
    <property type="evidence" value="ECO:0007669"/>
    <property type="project" value="TreeGrafter"/>
</dbReference>
<feature type="compositionally biased region" description="Low complexity" evidence="11">
    <location>
        <begin position="848"/>
        <end position="867"/>
    </location>
</feature>
<evidence type="ECO:0000256" key="8">
    <source>
        <dbReference type="ARBA" id="ARBA00029784"/>
    </source>
</evidence>
<evidence type="ECO:0000256" key="2">
    <source>
        <dbReference type="ARBA" id="ARBA00018928"/>
    </source>
</evidence>
<reference evidence="14 15" key="1">
    <citation type="journal article" date="2024" name="Nat. Commun.">
        <title>Phylogenomics reveals the evolutionary origins of lichenization in chlorophyte algae.</title>
        <authorList>
            <person name="Puginier C."/>
            <person name="Libourel C."/>
            <person name="Otte J."/>
            <person name="Skaloud P."/>
            <person name="Haon M."/>
            <person name="Grisel S."/>
            <person name="Petersen M."/>
            <person name="Berrin J.G."/>
            <person name="Delaux P.M."/>
            <person name="Dal Grande F."/>
            <person name="Keller J."/>
        </authorList>
    </citation>
    <scope>NUCLEOTIDE SEQUENCE [LARGE SCALE GENOMIC DNA]</scope>
    <source>
        <strain evidence="14 15">SAG 2523</strain>
    </source>
</reference>
<evidence type="ECO:0000256" key="5">
    <source>
        <dbReference type="ARBA" id="ARBA00022555"/>
    </source>
</evidence>
<dbReference type="Pfam" id="PF19282">
    <property type="entry name" value="Exportin-T"/>
    <property type="match status" value="2"/>
</dbReference>
<comment type="function">
    <text evidence="10">tRNA nucleus export receptor which facilitates tRNA translocation across the nuclear pore complex.</text>
</comment>
<dbReference type="PANTHER" id="PTHR15952">
    <property type="entry name" value="EXPORTIN-T/LOS1"/>
    <property type="match status" value="1"/>
</dbReference>
<dbReference type="AlphaFoldDB" id="A0AAW1T826"/>
<dbReference type="EMBL" id="JALJOV010000332">
    <property type="protein sequence ID" value="KAK9864614.1"/>
    <property type="molecule type" value="Genomic_DNA"/>
</dbReference>
<dbReference type="GO" id="GO:0005737">
    <property type="term" value="C:cytoplasm"/>
    <property type="evidence" value="ECO:0007669"/>
    <property type="project" value="UniProtKB-SubCell"/>
</dbReference>
<evidence type="ECO:0000256" key="9">
    <source>
        <dbReference type="ARBA" id="ARBA00032199"/>
    </source>
</evidence>
<keyword evidence="15" id="KW-1185">Reference proteome</keyword>
<dbReference type="InterPro" id="IPR016024">
    <property type="entry name" value="ARM-type_fold"/>
</dbReference>
<evidence type="ECO:0000256" key="10">
    <source>
        <dbReference type="RuleBase" id="RU366037"/>
    </source>
</evidence>
<evidence type="ECO:0000256" key="3">
    <source>
        <dbReference type="ARBA" id="ARBA00022448"/>
    </source>
</evidence>
<dbReference type="GO" id="GO:0071528">
    <property type="term" value="P:tRNA re-export from nucleus"/>
    <property type="evidence" value="ECO:0007669"/>
    <property type="project" value="UniProtKB-UniRule"/>
</dbReference>
<dbReference type="Proteomes" id="UP001485043">
    <property type="component" value="Unassembled WGS sequence"/>
</dbReference>
<feature type="region of interest" description="Disordered" evidence="11">
    <location>
        <begin position="847"/>
        <end position="870"/>
    </location>
</feature>
<comment type="caution">
    <text evidence="14">The sequence shown here is derived from an EMBL/GenBank/DDBJ whole genome shotgun (WGS) entry which is preliminary data.</text>
</comment>
<dbReference type="InterPro" id="IPR011989">
    <property type="entry name" value="ARM-like"/>
</dbReference>
<evidence type="ECO:0000313" key="14">
    <source>
        <dbReference type="EMBL" id="KAK9864614.1"/>
    </source>
</evidence>
<keyword evidence="3 10" id="KW-0813">Transport</keyword>
<dbReference type="GO" id="GO:0016363">
    <property type="term" value="C:nuclear matrix"/>
    <property type="evidence" value="ECO:0007669"/>
    <property type="project" value="TreeGrafter"/>
</dbReference>
<accession>A0AAW1T826</accession>
<keyword evidence="4 10" id="KW-0963">Cytoplasm</keyword>
<evidence type="ECO:0000313" key="15">
    <source>
        <dbReference type="Proteomes" id="UP001485043"/>
    </source>
</evidence>
<feature type="domain" description="Exportin-1/Importin-beta-like" evidence="12">
    <location>
        <begin position="99"/>
        <end position="246"/>
    </location>
</feature>
<dbReference type="Gene3D" id="1.25.10.10">
    <property type="entry name" value="Leucine-rich Repeat Variant"/>
    <property type="match status" value="1"/>
</dbReference>
<name>A0AAW1T826_9CHLO</name>
<evidence type="ECO:0000256" key="6">
    <source>
        <dbReference type="ARBA" id="ARBA00022884"/>
    </source>
</evidence>
<gene>
    <name evidence="14" type="ORF">WJX84_001037</name>
</gene>
<dbReference type="InterPro" id="IPR040017">
    <property type="entry name" value="XPOT"/>
</dbReference>
<evidence type="ECO:0000256" key="1">
    <source>
        <dbReference type="ARBA" id="ARBA00004496"/>
    </source>
</evidence>
<evidence type="ECO:0000256" key="11">
    <source>
        <dbReference type="SAM" id="MobiDB-lite"/>
    </source>
</evidence>
<protein>
    <recommendedName>
        <fullName evidence="2 10">Exportin-T</fullName>
    </recommendedName>
    <alternativeName>
        <fullName evidence="8 10">Exportin(tRNA)</fullName>
    </alternativeName>
    <alternativeName>
        <fullName evidence="9 10">tRNA exportin</fullName>
    </alternativeName>
</protein>
<feature type="region of interest" description="Disordered" evidence="11">
    <location>
        <begin position="620"/>
        <end position="639"/>
    </location>
</feature>
<dbReference type="PANTHER" id="PTHR15952:SF11">
    <property type="entry name" value="EXPORTIN-T"/>
    <property type="match status" value="1"/>
</dbReference>
<dbReference type="InterPro" id="IPR013598">
    <property type="entry name" value="Exportin-1/Importin-b-like"/>
</dbReference>
<evidence type="ECO:0000256" key="7">
    <source>
        <dbReference type="ARBA" id="ARBA00023242"/>
    </source>
</evidence>
<proteinExistence type="inferred from homology"/>
<comment type="similarity">
    <text evidence="10">Belongs to the exportin family.</text>
</comment>
<evidence type="ECO:0000259" key="13">
    <source>
        <dbReference type="Pfam" id="PF19282"/>
    </source>
</evidence>
<dbReference type="GO" id="GO:0031267">
    <property type="term" value="F:small GTPase binding"/>
    <property type="evidence" value="ECO:0007669"/>
    <property type="project" value="InterPro"/>
</dbReference>
<dbReference type="SUPFAM" id="SSF48371">
    <property type="entry name" value="ARM repeat"/>
    <property type="match status" value="1"/>
</dbReference>
<evidence type="ECO:0000256" key="4">
    <source>
        <dbReference type="ARBA" id="ARBA00022490"/>
    </source>
</evidence>
<feature type="domain" description="Exportin-T C-terminal" evidence="13">
    <location>
        <begin position="866"/>
        <end position="1040"/>
    </location>
</feature>
<organism evidence="14 15">
    <name type="scientific">Apatococcus fuscideae</name>
    <dbReference type="NCBI Taxonomy" id="2026836"/>
    <lineage>
        <taxon>Eukaryota</taxon>
        <taxon>Viridiplantae</taxon>
        <taxon>Chlorophyta</taxon>
        <taxon>core chlorophytes</taxon>
        <taxon>Trebouxiophyceae</taxon>
        <taxon>Chlorellales</taxon>
        <taxon>Chlorellaceae</taxon>
        <taxon>Apatococcus</taxon>
    </lineage>
</organism>
<keyword evidence="6 10" id="KW-0694">RNA-binding</keyword>
<dbReference type="InterPro" id="IPR045546">
    <property type="entry name" value="Exportin-T_C"/>
</dbReference>
<comment type="subcellular location">
    <subcellularLocation>
        <location evidence="1 10">Cytoplasm</location>
    </subcellularLocation>
    <subcellularLocation>
        <location evidence="10">Nucleus</location>
    </subcellularLocation>
    <text evidence="10">Shuttles between the nucleus and the cytoplasm.</text>
</comment>
<dbReference type="Pfam" id="PF08389">
    <property type="entry name" value="Xpo1"/>
    <property type="match status" value="1"/>
</dbReference>
<feature type="domain" description="Exportin-T C-terminal" evidence="13">
    <location>
        <begin position="341"/>
        <end position="836"/>
    </location>
</feature>
<keyword evidence="5 10" id="KW-0820">tRNA-binding</keyword>
<keyword evidence="7 10" id="KW-0539">Nucleus</keyword>
<evidence type="ECO:0000259" key="12">
    <source>
        <dbReference type="Pfam" id="PF08389"/>
    </source>
</evidence>